<dbReference type="OrthoDB" id="16011at2759"/>
<dbReference type="InParanoid" id="F0ZIZ8"/>
<organism evidence="3 4">
    <name type="scientific">Dictyostelium purpureum</name>
    <name type="common">Slime mold</name>
    <dbReference type="NCBI Taxonomy" id="5786"/>
    <lineage>
        <taxon>Eukaryota</taxon>
        <taxon>Amoebozoa</taxon>
        <taxon>Evosea</taxon>
        <taxon>Eumycetozoa</taxon>
        <taxon>Dictyostelia</taxon>
        <taxon>Dictyosteliales</taxon>
        <taxon>Dictyosteliaceae</taxon>
        <taxon>Dictyostelium</taxon>
    </lineage>
</organism>
<evidence type="ECO:0000313" key="4">
    <source>
        <dbReference type="Proteomes" id="UP000001064"/>
    </source>
</evidence>
<reference evidence="4" key="1">
    <citation type="journal article" date="2011" name="Genome Biol.">
        <title>Comparative genomics of the social amoebae Dictyostelium discoideum and Dictyostelium purpureum.</title>
        <authorList>
            <consortium name="US DOE Joint Genome Institute (JGI-PGF)"/>
            <person name="Sucgang R."/>
            <person name="Kuo A."/>
            <person name="Tian X."/>
            <person name="Salerno W."/>
            <person name="Parikh A."/>
            <person name="Feasley C.L."/>
            <person name="Dalin E."/>
            <person name="Tu H."/>
            <person name="Huang E."/>
            <person name="Barry K."/>
            <person name="Lindquist E."/>
            <person name="Shapiro H."/>
            <person name="Bruce D."/>
            <person name="Schmutz J."/>
            <person name="Salamov A."/>
            <person name="Fey P."/>
            <person name="Gaudet P."/>
            <person name="Anjard C."/>
            <person name="Babu M.M."/>
            <person name="Basu S."/>
            <person name="Bushmanova Y."/>
            <person name="van der Wel H."/>
            <person name="Katoh-Kurasawa M."/>
            <person name="Dinh C."/>
            <person name="Coutinho P.M."/>
            <person name="Saito T."/>
            <person name="Elias M."/>
            <person name="Schaap P."/>
            <person name="Kay R.R."/>
            <person name="Henrissat B."/>
            <person name="Eichinger L."/>
            <person name="Rivero F."/>
            <person name="Putnam N.H."/>
            <person name="West C.M."/>
            <person name="Loomis W.F."/>
            <person name="Chisholm R.L."/>
            <person name="Shaulsky G."/>
            <person name="Strassmann J.E."/>
            <person name="Queller D.C."/>
            <person name="Kuspa A."/>
            <person name="Grigoriev I.V."/>
        </authorList>
    </citation>
    <scope>NUCLEOTIDE SEQUENCE [LARGE SCALE GENOMIC DNA]</scope>
    <source>
        <strain evidence="4">QSDP1</strain>
    </source>
</reference>
<evidence type="ECO:0000313" key="3">
    <source>
        <dbReference type="EMBL" id="EGC36070.1"/>
    </source>
</evidence>
<accession>F0ZIZ8</accession>
<proteinExistence type="predicted"/>
<feature type="region of interest" description="Disordered" evidence="1">
    <location>
        <begin position="166"/>
        <end position="207"/>
    </location>
</feature>
<sequence length="207" mass="23815">MKLLYALLILVIVFFAGGIEANKTDKSNKTTEERIRDEIKVWEQNWSGFPINCRRMVDTLSSDGVVEYPVGKNIIGGGHKRIFNRCEAFITENFSQMINYAHEPVYIVGREVAFKRTTVFVTKNNCRLYNTGIVTIKYDKDFKIKQLKDYFDADDLVSKFQACQFPGSELPDINAEEKPTEKPVEEPAETVAQDKKQDKKEKTKDEL</sequence>
<evidence type="ECO:0000256" key="1">
    <source>
        <dbReference type="SAM" id="MobiDB-lite"/>
    </source>
</evidence>
<dbReference type="Proteomes" id="UP000001064">
    <property type="component" value="Unassembled WGS sequence"/>
</dbReference>
<dbReference type="OMA" id="KVWENNW"/>
<dbReference type="RefSeq" id="XP_003287388.1">
    <property type="nucleotide sequence ID" value="XM_003287340.1"/>
</dbReference>
<dbReference type="Gene3D" id="3.10.450.50">
    <property type="match status" value="1"/>
</dbReference>
<dbReference type="InterPro" id="IPR032710">
    <property type="entry name" value="NTF2-like_dom_sf"/>
</dbReference>
<dbReference type="AlphaFoldDB" id="F0ZIZ8"/>
<name>F0ZIZ8_DICPU</name>
<evidence type="ECO:0008006" key="5">
    <source>
        <dbReference type="Google" id="ProtNLM"/>
    </source>
</evidence>
<keyword evidence="4" id="KW-1185">Reference proteome</keyword>
<protein>
    <recommendedName>
        <fullName evidence="5">SnoaL-like domain-containing protein</fullName>
    </recommendedName>
</protein>
<dbReference type="KEGG" id="dpp:DICPUDRAFT_78242"/>
<feature type="compositionally biased region" description="Basic and acidic residues" evidence="1">
    <location>
        <begin position="192"/>
        <end position="207"/>
    </location>
</feature>
<feature type="signal peptide" evidence="2">
    <location>
        <begin position="1"/>
        <end position="21"/>
    </location>
</feature>
<dbReference type="GeneID" id="10501337"/>
<gene>
    <name evidence="3" type="ORF">DICPUDRAFT_78242</name>
</gene>
<feature type="compositionally biased region" description="Basic and acidic residues" evidence="1">
    <location>
        <begin position="175"/>
        <end position="185"/>
    </location>
</feature>
<dbReference type="EMBL" id="GL871038">
    <property type="protein sequence ID" value="EGC36070.1"/>
    <property type="molecule type" value="Genomic_DNA"/>
</dbReference>
<feature type="chain" id="PRO_5003265162" description="SnoaL-like domain-containing protein" evidence="2">
    <location>
        <begin position="22"/>
        <end position="207"/>
    </location>
</feature>
<dbReference type="VEuPathDB" id="AmoebaDB:DICPUDRAFT_78242"/>
<evidence type="ECO:0000256" key="2">
    <source>
        <dbReference type="SAM" id="SignalP"/>
    </source>
</evidence>
<keyword evidence="2" id="KW-0732">Signal</keyword>
<dbReference type="SUPFAM" id="SSF54427">
    <property type="entry name" value="NTF2-like"/>
    <property type="match status" value="1"/>
</dbReference>